<dbReference type="InterPro" id="IPR027275">
    <property type="entry name" value="PRC-brl_dom"/>
</dbReference>
<feature type="signal peptide" evidence="2">
    <location>
        <begin position="1"/>
        <end position="21"/>
    </location>
</feature>
<sequence>MTHTLKATVAVIALTAGSAWAQTAATGDVAGSVSADTGASVSAGADQSSVDVNTDTNTSVKQSAQTSVAADGDTPNTDLKEAEAETDTLTGASDTANSVSKPASDNVAEAEASASSSQTATTTTDTMVDSFSGMVASDIVGLNVVEANGEDIGEIDTIVRYNGELAAIIGVGGFLGFGEHEVAIPLSEISRAAEGDLKLSTRTNAELEAMAEIDEAEYEKLDADAPLDSGV</sequence>
<dbReference type="PANTHER" id="PTHR36505:SF1">
    <property type="entry name" value="BLR1072 PROTEIN"/>
    <property type="match status" value="1"/>
</dbReference>
<feature type="region of interest" description="Disordered" evidence="1">
    <location>
        <begin position="31"/>
        <end position="122"/>
    </location>
</feature>
<feature type="chain" id="PRO_5011641094" evidence="2">
    <location>
        <begin position="22"/>
        <end position="231"/>
    </location>
</feature>
<dbReference type="AlphaFoldDB" id="A0A1I1Y4C4"/>
<dbReference type="OrthoDB" id="7876889at2"/>
<feature type="domain" description="PRC-barrel" evidence="3">
    <location>
        <begin position="136"/>
        <end position="189"/>
    </location>
</feature>
<dbReference type="Proteomes" id="UP000198977">
    <property type="component" value="Unassembled WGS sequence"/>
</dbReference>
<evidence type="ECO:0000313" key="5">
    <source>
        <dbReference type="Proteomes" id="UP000198977"/>
    </source>
</evidence>
<protein>
    <submittedName>
        <fullName evidence="4">PRC-barrel domain-containing protein</fullName>
    </submittedName>
</protein>
<reference evidence="4 5" key="1">
    <citation type="submission" date="2016-10" db="EMBL/GenBank/DDBJ databases">
        <authorList>
            <person name="de Groot N.N."/>
        </authorList>
    </citation>
    <scope>NUCLEOTIDE SEQUENCE [LARGE SCALE GENOMIC DNA]</scope>
    <source>
        <strain evidence="4 5">DSM 11443</strain>
    </source>
</reference>
<gene>
    <name evidence="4" type="ORF">SAMN04488523_105120</name>
</gene>
<feature type="compositionally biased region" description="Polar residues" evidence="1">
    <location>
        <begin position="87"/>
        <end position="101"/>
    </location>
</feature>
<feature type="compositionally biased region" description="Polar residues" evidence="1">
    <location>
        <begin position="34"/>
        <end position="68"/>
    </location>
</feature>
<evidence type="ECO:0000259" key="3">
    <source>
        <dbReference type="Pfam" id="PF05239"/>
    </source>
</evidence>
<evidence type="ECO:0000256" key="2">
    <source>
        <dbReference type="SAM" id="SignalP"/>
    </source>
</evidence>
<evidence type="ECO:0000313" key="4">
    <source>
        <dbReference type="EMBL" id="SFE14152.1"/>
    </source>
</evidence>
<feature type="compositionally biased region" description="Low complexity" evidence="1">
    <location>
        <begin position="103"/>
        <end position="122"/>
    </location>
</feature>
<name>A0A1I1Y4C4_9RHOB</name>
<organism evidence="4 5">
    <name type="scientific">Sulfitobacter brevis</name>
    <dbReference type="NCBI Taxonomy" id="74348"/>
    <lineage>
        <taxon>Bacteria</taxon>
        <taxon>Pseudomonadati</taxon>
        <taxon>Pseudomonadota</taxon>
        <taxon>Alphaproteobacteria</taxon>
        <taxon>Rhodobacterales</taxon>
        <taxon>Roseobacteraceae</taxon>
        <taxon>Sulfitobacter</taxon>
    </lineage>
</organism>
<dbReference type="Gene3D" id="2.30.30.240">
    <property type="entry name" value="PRC-barrel domain"/>
    <property type="match status" value="1"/>
</dbReference>
<proteinExistence type="predicted"/>
<dbReference type="SUPFAM" id="SSF50346">
    <property type="entry name" value="PRC-barrel domain"/>
    <property type="match status" value="1"/>
</dbReference>
<keyword evidence="5" id="KW-1185">Reference proteome</keyword>
<accession>A0A1I1Y4C4</accession>
<dbReference type="STRING" id="74348.SAMN04488523_105120"/>
<dbReference type="PANTHER" id="PTHR36505">
    <property type="entry name" value="BLR1072 PROTEIN"/>
    <property type="match status" value="1"/>
</dbReference>
<evidence type="ECO:0000256" key="1">
    <source>
        <dbReference type="SAM" id="MobiDB-lite"/>
    </source>
</evidence>
<dbReference type="InterPro" id="IPR011033">
    <property type="entry name" value="PRC_barrel-like_sf"/>
</dbReference>
<keyword evidence="2" id="KW-0732">Signal</keyword>
<dbReference type="RefSeq" id="WP_093923379.1">
    <property type="nucleotide sequence ID" value="NZ_FOMW01000005.1"/>
</dbReference>
<dbReference type="Pfam" id="PF05239">
    <property type="entry name" value="PRC"/>
    <property type="match status" value="1"/>
</dbReference>
<dbReference type="EMBL" id="FOMW01000005">
    <property type="protein sequence ID" value="SFE14152.1"/>
    <property type="molecule type" value="Genomic_DNA"/>
</dbReference>